<gene>
    <name evidence="1" type="ORF">OPT61_g6697</name>
</gene>
<accession>A0ACC2I684</accession>
<sequence length="207" mass="23470">MSSQTVSASASEETFFSSLSRAFPTDQAEECPICKDTYIDKENEPVTTKCGHTFHSQCLRTWLKSPTGQATCPMCRAKLFDKKHSDPPGWEGLSVAYDEMIRFDMWSFFFDHVWLFWPMLGDWESVVVKIMNICVHPPSTARGFVMVASIIEALISVAEERNRDTEKFNNIVRILDEREENASNDGCTIEQAYEAAGLSHVIARIRA</sequence>
<comment type="caution">
    <text evidence="1">The sequence shown here is derived from an EMBL/GenBank/DDBJ whole genome shotgun (WGS) entry which is preliminary data.</text>
</comment>
<proteinExistence type="predicted"/>
<dbReference type="Proteomes" id="UP001153331">
    <property type="component" value="Unassembled WGS sequence"/>
</dbReference>
<reference evidence="1" key="1">
    <citation type="submission" date="2022-11" db="EMBL/GenBank/DDBJ databases">
        <title>Genome Sequence of Boeremia exigua.</title>
        <authorList>
            <person name="Buettner E."/>
        </authorList>
    </citation>
    <scope>NUCLEOTIDE SEQUENCE</scope>
    <source>
        <strain evidence="1">CU02</strain>
    </source>
</reference>
<organism evidence="1 2">
    <name type="scientific">Boeremia exigua</name>
    <dbReference type="NCBI Taxonomy" id="749465"/>
    <lineage>
        <taxon>Eukaryota</taxon>
        <taxon>Fungi</taxon>
        <taxon>Dikarya</taxon>
        <taxon>Ascomycota</taxon>
        <taxon>Pezizomycotina</taxon>
        <taxon>Dothideomycetes</taxon>
        <taxon>Pleosporomycetidae</taxon>
        <taxon>Pleosporales</taxon>
        <taxon>Pleosporineae</taxon>
        <taxon>Didymellaceae</taxon>
        <taxon>Boeremia</taxon>
    </lineage>
</organism>
<evidence type="ECO:0000313" key="1">
    <source>
        <dbReference type="EMBL" id="KAJ8110476.1"/>
    </source>
</evidence>
<name>A0ACC2I684_9PLEO</name>
<dbReference type="EMBL" id="JAPHNI010000496">
    <property type="protein sequence ID" value="KAJ8110476.1"/>
    <property type="molecule type" value="Genomic_DNA"/>
</dbReference>
<keyword evidence="2" id="KW-1185">Reference proteome</keyword>
<evidence type="ECO:0000313" key="2">
    <source>
        <dbReference type="Proteomes" id="UP001153331"/>
    </source>
</evidence>
<protein>
    <submittedName>
        <fullName evidence="1">Uncharacterized protein</fullName>
    </submittedName>
</protein>